<protein>
    <submittedName>
        <fullName evidence="2">IMD domain-containing protein</fullName>
    </submittedName>
</protein>
<evidence type="ECO:0000313" key="2">
    <source>
        <dbReference type="WBParaSite" id="RSKR_0000318800.1"/>
    </source>
</evidence>
<organism evidence="1 2">
    <name type="scientific">Rhabditophanes sp. KR3021</name>
    <dbReference type="NCBI Taxonomy" id="114890"/>
    <lineage>
        <taxon>Eukaryota</taxon>
        <taxon>Metazoa</taxon>
        <taxon>Ecdysozoa</taxon>
        <taxon>Nematoda</taxon>
        <taxon>Chromadorea</taxon>
        <taxon>Rhabditida</taxon>
        <taxon>Tylenchina</taxon>
        <taxon>Panagrolaimomorpha</taxon>
        <taxon>Strongyloidoidea</taxon>
        <taxon>Alloionematidae</taxon>
        <taxon>Rhabditophanes</taxon>
    </lineage>
</organism>
<sequence>MTLEAETAILSSLFQAVHQDSKTTSNAFESACGKAKKLVSSLSSTAGLLDSFLDSIQEISDLANNLNGASRDIGADLTRFCLRQRSLQGHLREIATCLGEHFVGSLDKQSSTFRQRTSDIDRKYGKCFKKSKNRHKKELDQFVLLEKKTACTEMLMEQRNQFMLFVNALMPAMTNQVDLMEEGNSFREIRDSLQRTVTTSNSQEVVAVVLDDLVHKSDAAWQSRISSTLRKSQQNINDISLMNNTTTSRSHSPTASIATWNTESSGGGNSKYQSLNSVRNLHQSHPGSLSHRPSLSSTTFTNTGKPPLPVGGRQSMSSSFYESPPNSFGGTFHSFSISANELSDKLGRVQRPSSFFGDSGSIISGDDGSTSRCTSNFLETISQIDQITNGLNDFVETTLTRPTQNPGNNVRYRDSWKPPPPQRRDSTITSATRNAPSIAEVRLNCQSRASSIQDLTTTSSTTSGLSPQQTPTGPEYEELPKYQPPLSYSFRI</sequence>
<evidence type="ECO:0000313" key="1">
    <source>
        <dbReference type="Proteomes" id="UP000095286"/>
    </source>
</evidence>
<dbReference type="WBParaSite" id="RSKR_0000318800.1">
    <property type="protein sequence ID" value="RSKR_0000318800.1"/>
    <property type="gene ID" value="RSKR_0000318800"/>
</dbReference>
<proteinExistence type="predicted"/>
<reference evidence="2" key="1">
    <citation type="submission" date="2016-11" db="UniProtKB">
        <authorList>
            <consortium name="WormBaseParasite"/>
        </authorList>
    </citation>
    <scope>IDENTIFICATION</scope>
    <source>
        <strain evidence="2">KR3021</strain>
    </source>
</reference>
<dbReference type="Proteomes" id="UP000095286">
    <property type="component" value="Unplaced"/>
</dbReference>
<accession>A0AC35TR38</accession>
<name>A0AC35TR38_9BILA</name>